<organism evidence="2 3">
    <name type="scientific">Dethiobacter alkaliphilus AHT 1</name>
    <dbReference type="NCBI Taxonomy" id="555088"/>
    <lineage>
        <taxon>Bacteria</taxon>
        <taxon>Bacillati</taxon>
        <taxon>Bacillota</taxon>
        <taxon>Dethiobacteria</taxon>
        <taxon>Dethiobacterales</taxon>
        <taxon>Dethiobacteraceae</taxon>
        <taxon>Dethiobacter</taxon>
    </lineage>
</organism>
<feature type="domain" description="DUF362" evidence="1">
    <location>
        <begin position="36"/>
        <end position="239"/>
    </location>
</feature>
<dbReference type="RefSeq" id="WP_008515222.1">
    <property type="nucleotide sequence ID" value="NZ_ACJM01000003.1"/>
</dbReference>
<accession>C0GEG7</accession>
<sequence>MSQQVSITSFNNDHSSIANAIGQINGFAKLHTEDRVLLKPNLVMWDRVYPFPKYGVLTTSVVMEGVVRALKEYGCTKIAIGEGAIVDKGLGSDTTAAFAGLGYHKLRDRYGVELVDFNDGPFVQTDFGGYSLDVSAHVLETDFLINLPVLKTHSNTKVSLGFKNLKGCLNSKSKMFCHHTELPLEGFVCALGEKIKPALTLIDGIYALEKGPVVNGRAYRTDVLIASTDMFAADVAGARVLGFAPEDIAYLQQYAAGYNRSFDDIEVIGEQIKDVAHSLEWDWAWLEDDSGPEAFIRQGIKGIHFPKYDNTICSGCSYLNNYLLIALMGAYAKAPFAGMEFLGGKASRSKGGFAKTFLFGKCAIHANHNNPHISEAVPIKGCPPDIPRILEALTGQGIPADDRAYAAYRAALAKRYENRGEYVEEHFSVMQ</sequence>
<dbReference type="InterPro" id="IPR007160">
    <property type="entry name" value="DUF362"/>
</dbReference>
<dbReference type="Pfam" id="PF04015">
    <property type="entry name" value="DUF362"/>
    <property type="match status" value="1"/>
</dbReference>
<dbReference type="Proteomes" id="UP000006443">
    <property type="component" value="Unassembled WGS sequence"/>
</dbReference>
<gene>
    <name evidence="2" type="ORF">DealDRAFT_0876</name>
</gene>
<evidence type="ECO:0000259" key="1">
    <source>
        <dbReference type="Pfam" id="PF04015"/>
    </source>
</evidence>
<dbReference type="STRING" id="555088.DealDRAFT_0876"/>
<dbReference type="EMBL" id="ACJM01000003">
    <property type="protein sequence ID" value="EEG78461.1"/>
    <property type="molecule type" value="Genomic_DNA"/>
</dbReference>
<name>C0GEG7_DETAL</name>
<comment type="caution">
    <text evidence="2">The sequence shown here is derived from an EMBL/GenBank/DDBJ whole genome shotgun (WGS) entry which is preliminary data.</text>
</comment>
<proteinExistence type="predicted"/>
<reference evidence="2 3" key="1">
    <citation type="submission" date="2009-02" db="EMBL/GenBank/DDBJ databases">
        <title>Sequencing of the draft genome and assembly of Dethiobacter alkaliphilus AHT 1.</title>
        <authorList>
            <consortium name="US DOE Joint Genome Institute (JGI-PGF)"/>
            <person name="Lucas S."/>
            <person name="Copeland A."/>
            <person name="Lapidus A."/>
            <person name="Glavina del Rio T."/>
            <person name="Dalin E."/>
            <person name="Tice H."/>
            <person name="Bruce D."/>
            <person name="Goodwin L."/>
            <person name="Pitluck S."/>
            <person name="Larimer F."/>
            <person name="Land M.L."/>
            <person name="Hauser L."/>
            <person name="Muyzer G."/>
        </authorList>
    </citation>
    <scope>NUCLEOTIDE SEQUENCE [LARGE SCALE GENOMIC DNA]</scope>
    <source>
        <strain evidence="2 3">AHT 1</strain>
    </source>
</reference>
<evidence type="ECO:0000313" key="3">
    <source>
        <dbReference type="Proteomes" id="UP000006443"/>
    </source>
</evidence>
<protein>
    <recommendedName>
        <fullName evidence="1">DUF362 domain-containing protein</fullName>
    </recommendedName>
</protein>
<dbReference type="OrthoDB" id="9785671at2"/>
<dbReference type="AlphaFoldDB" id="C0GEG7"/>
<dbReference type="eggNOG" id="COG2006">
    <property type="taxonomic scope" value="Bacteria"/>
</dbReference>
<keyword evidence="3" id="KW-1185">Reference proteome</keyword>
<evidence type="ECO:0000313" key="2">
    <source>
        <dbReference type="EMBL" id="EEG78461.1"/>
    </source>
</evidence>